<comment type="function">
    <text evidence="6">Bidirectionally degrades single-stranded DNA into large acid-insoluble oligonucleotides, which are then degraded further into small acid-soluble oligonucleotides.</text>
</comment>
<protein>
    <recommendedName>
        <fullName evidence="6">Exodeoxyribonuclease 7 small subunit</fullName>
        <ecNumber evidence="6">3.1.11.6</ecNumber>
    </recommendedName>
    <alternativeName>
        <fullName evidence="6">Exodeoxyribonuclease VII small subunit</fullName>
        <shortName evidence="6">Exonuclease VII small subunit</shortName>
    </alternativeName>
</protein>
<comment type="subunit">
    <text evidence="6">Heterooligomer composed of large and small subunits.</text>
</comment>
<dbReference type="GO" id="GO:0005737">
    <property type="term" value="C:cytoplasm"/>
    <property type="evidence" value="ECO:0007669"/>
    <property type="project" value="UniProtKB-SubCell"/>
</dbReference>
<evidence type="ECO:0000256" key="6">
    <source>
        <dbReference type="HAMAP-Rule" id="MF_00337"/>
    </source>
</evidence>
<dbReference type="Pfam" id="PF02609">
    <property type="entry name" value="Exonuc_VII_S"/>
    <property type="match status" value="1"/>
</dbReference>
<dbReference type="RefSeq" id="WP_015080802.1">
    <property type="nucleotide sequence ID" value="NZ_CP051206.1"/>
</dbReference>
<reference evidence="7 8" key="1">
    <citation type="submission" date="2020-04" db="EMBL/GenBank/DDBJ databases">
        <title>Genome-Wide Identification of 5-Methylcytosine Sites in Bacterial Genomes By High-Throughput Sequencing of MspJI Restriction Fragments.</title>
        <authorList>
            <person name="Wu V."/>
        </authorList>
    </citation>
    <scope>NUCLEOTIDE SEQUENCE [LARGE SCALE GENOMIC DNA]</scope>
    <source>
        <strain evidence="7 8">CCAP 1403/13f</strain>
    </source>
</reference>
<dbReference type="AlphaFoldDB" id="A0A6H2BZI2"/>
<dbReference type="GO" id="GO:0006308">
    <property type="term" value="P:DNA catabolic process"/>
    <property type="evidence" value="ECO:0007669"/>
    <property type="project" value="UniProtKB-UniRule"/>
</dbReference>
<evidence type="ECO:0000256" key="5">
    <source>
        <dbReference type="ARBA" id="ARBA00022839"/>
    </source>
</evidence>
<comment type="catalytic activity">
    <reaction evidence="6">
        <text>Exonucleolytic cleavage in either 5'- to 3'- or 3'- to 5'-direction to yield nucleoside 5'-phosphates.</text>
        <dbReference type="EC" id="3.1.11.6"/>
    </reaction>
</comment>
<evidence type="ECO:0000256" key="4">
    <source>
        <dbReference type="ARBA" id="ARBA00022801"/>
    </source>
</evidence>
<comment type="similarity">
    <text evidence="1 6">Belongs to the XseB family.</text>
</comment>
<proteinExistence type="inferred from homology"/>
<evidence type="ECO:0000313" key="8">
    <source>
        <dbReference type="Proteomes" id="UP000502433"/>
    </source>
</evidence>
<dbReference type="PIRSF" id="PIRSF006488">
    <property type="entry name" value="Exonuc_VII_S"/>
    <property type="match status" value="1"/>
</dbReference>
<dbReference type="InterPro" id="IPR003761">
    <property type="entry name" value="Exonuc_VII_S"/>
</dbReference>
<keyword evidence="2 6" id="KW-0963">Cytoplasm</keyword>
<dbReference type="KEGG" id="dfs:HGD76_11175"/>
<sequence>MVKRNNSVKSMSANGESYEAKIAEIETIITRIEGGELQLADIFAEFATAVKYLQECDSFLQQQQQQVDLLIETLQDDQK</sequence>
<dbReference type="EC" id="3.1.11.6" evidence="6"/>
<dbReference type="GO" id="GO:0008855">
    <property type="term" value="F:exodeoxyribonuclease VII activity"/>
    <property type="evidence" value="ECO:0007669"/>
    <property type="project" value="UniProtKB-UniRule"/>
</dbReference>
<dbReference type="InterPro" id="IPR037004">
    <property type="entry name" value="Exonuc_VII_ssu_sf"/>
</dbReference>
<accession>A0A6H2BZI2</accession>
<evidence type="ECO:0000256" key="3">
    <source>
        <dbReference type="ARBA" id="ARBA00022722"/>
    </source>
</evidence>
<reference evidence="7 8" key="2">
    <citation type="submission" date="2020-04" db="EMBL/GenBank/DDBJ databases">
        <authorList>
            <person name="Fomenkov A."/>
            <person name="Anton B.P."/>
            <person name="Roberts R.J."/>
        </authorList>
    </citation>
    <scope>NUCLEOTIDE SEQUENCE [LARGE SCALE GENOMIC DNA]</scope>
    <source>
        <strain evidence="7 8">CCAP 1403/13f</strain>
    </source>
</reference>
<dbReference type="NCBIfam" id="TIGR01280">
    <property type="entry name" value="xseB"/>
    <property type="match status" value="1"/>
</dbReference>
<dbReference type="SUPFAM" id="SSF116842">
    <property type="entry name" value="XseB-like"/>
    <property type="match status" value="1"/>
</dbReference>
<comment type="subcellular location">
    <subcellularLocation>
        <location evidence="6">Cytoplasm</location>
    </subcellularLocation>
</comment>
<name>A0A6H2BZI2_DOLFA</name>
<keyword evidence="4 6" id="KW-0378">Hydrolase</keyword>
<dbReference type="Proteomes" id="UP000502433">
    <property type="component" value="Chromosome"/>
</dbReference>
<evidence type="ECO:0000256" key="2">
    <source>
        <dbReference type="ARBA" id="ARBA00022490"/>
    </source>
</evidence>
<keyword evidence="5 6" id="KW-0269">Exonuclease</keyword>
<dbReference type="EMBL" id="CP051206">
    <property type="protein sequence ID" value="QJB44657.1"/>
    <property type="molecule type" value="Genomic_DNA"/>
</dbReference>
<dbReference type="HAMAP" id="MF_00337">
    <property type="entry name" value="Exonuc_7_S"/>
    <property type="match status" value="1"/>
</dbReference>
<organism evidence="7 8">
    <name type="scientific">Dolichospermum flos-aquae CCAP 1403/13F</name>
    <dbReference type="NCBI Taxonomy" id="315271"/>
    <lineage>
        <taxon>Bacteria</taxon>
        <taxon>Bacillati</taxon>
        <taxon>Cyanobacteriota</taxon>
        <taxon>Cyanophyceae</taxon>
        <taxon>Nostocales</taxon>
        <taxon>Aphanizomenonaceae</taxon>
        <taxon>Dolichospermum</taxon>
    </lineage>
</organism>
<keyword evidence="3 6" id="KW-0540">Nuclease</keyword>
<dbReference type="Gene3D" id="1.10.287.1040">
    <property type="entry name" value="Exonuclease VII, small subunit"/>
    <property type="match status" value="1"/>
</dbReference>
<dbReference type="GO" id="GO:0009318">
    <property type="term" value="C:exodeoxyribonuclease VII complex"/>
    <property type="evidence" value="ECO:0007669"/>
    <property type="project" value="UniProtKB-UniRule"/>
</dbReference>
<evidence type="ECO:0000313" key="7">
    <source>
        <dbReference type="EMBL" id="QJB44657.1"/>
    </source>
</evidence>
<gene>
    <name evidence="6 7" type="primary">xseB</name>
    <name evidence="7" type="ORF">HGD76_11175</name>
</gene>
<evidence type="ECO:0000256" key="1">
    <source>
        <dbReference type="ARBA" id="ARBA00009998"/>
    </source>
</evidence>